<dbReference type="FunCoup" id="A0A0J6ZR22">
    <property type="interactions" value="1"/>
</dbReference>
<dbReference type="RefSeq" id="WP_048513388.1">
    <property type="nucleotide sequence ID" value="NZ_FUXD01000002.1"/>
</dbReference>
<accession>A0A0J6ZR22</accession>
<dbReference type="OrthoDB" id="9812134at2"/>
<dbReference type="InParanoid" id="A0A0J6ZR22"/>
<dbReference type="SUPFAM" id="SSF48498">
    <property type="entry name" value="Tetracyclin repressor-like, C-terminal domain"/>
    <property type="match status" value="1"/>
</dbReference>
<evidence type="ECO:0000256" key="1">
    <source>
        <dbReference type="ARBA" id="ARBA00023125"/>
    </source>
</evidence>
<name>A0A0J6ZR22_9FIRM</name>
<keyword evidence="5" id="KW-1185">Reference proteome</keyword>
<dbReference type="InterPro" id="IPR001647">
    <property type="entry name" value="HTH_TetR"/>
</dbReference>
<dbReference type="SUPFAM" id="SSF46689">
    <property type="entry name" value="Homeodomain-like"/>
    <property type="match status" value="1"/>
</dbReference>
<dbReference type="Gene3D" id="1.10.357.10">
    <property type="entry name" value="Tetracycline Repressor, domain 2"/>
    <property type="match status" value="1"/>
</dbReference>
<dbReference type="PROSITE" id="PS50977">
    <property type="entry name" value="HTH_TETR_2"/>
    <property type="match status" value="1"/>
</dbReference>
<reference evidence="4 5" key="1">
    <citation type="submission" date="2015-06" db="EMBL/GenBank/DDBJ databases">
        <title>Draft genome sequence of beer spoilage bacterium Megasphaera cerevisiae type strain 20462.</title>
        <authorList>
            <person name="Kutumbaka K."/>
            <person name="Pasmowitz J."/>
            <person name="Mategko J."/>
            <person name="Reyes D."/>
            <person name="Friedrich A."/>
            <person name="Han S."/>
            <person name="Martens-Habbena W."/>
            <person name="Neal-McKinney J."/>
            <person name="Janagama H.K."/>
            <person name="Nadala C."/>
            <person name="Samadpour M."/>
        </authorList>
    </citation>
    <scope>NUCLEOTIDE SEQUENCE [LARGE SCALE GENOMIC DNA]</scope>
    <source>
        <strain evidence="4 5">DSM 20462</strain>
    </source>
</reference>
<evidence type="ECO:0000259" key="3">
    <source>
        <dbReference type="PROSITE" id="PS50977"/>
    </source>
</evidence>
<dbReference type="Proteomes" id="UP000036503">
    <property type="component" value="Unassembled WGS sequence"/>
</dbReference>
<evidence type="ECO:0000313" key="5">
    <source>
        <dbReference type="Proteomes" id="UP000036503"/>
    </source>
</evidence>
<dbReference type="PATRIC" id="fig|1122219.3.peg.2520"/>
<dbReference type="Pfam" id="PF00440">
    <property type="entry name" value="TetR_N"/>
    <property type="match status" value="1"/>
</dbReference>
<dbReference type="Gene3D" id="1.10.10.60">
    <property type="entry name" value="Homeodomain-like"/>
    <property type="match status" value="1"/>
</dbReference>
<sequence length="198" mass="23463">MAKDIRERILIEALSEINCRGSDFHMDDLARDLRISKRTLYEHFSSKQEIVREAIYSLMAEIHEQHMKLLADTQMTTEEKIIGFFNVKSPNIKVLSVRNMNDLLVKMPDLCSELEERSKKDWELLEQLLNKALQSKEFKQFDRFLLMHMLRSAADDIIEYFNEIDHDYSFSEYMEKCIRIILYGIKKDRGQSTNDTKA</sequence>
<protein>
    <recommendedName>
        <fullName evidence="3">HTH tetR-type domain-containing protein</fullName>
    </recommendedName>
</protein>
<organism evidence="4 5">
    <name type="scientific">Megasphaera cerevisiae DSM 20462</name>
    <dbReference type="NCBI Taxonomy" id="1122219"/>
    <lineage>
        <taxon>Bacteria</taxon>
        <taxon>Bacillati</taxon>
        <taxon>Bacillota</taxon>
        <taxon>Negativicutes</taxon>
        <taxon>Veillonellales</taxon>
        <taxon>Veillonellaceae</taxon>
        <taxon>Megasphaera</taxon>
    </lineage>
</organism>
<feature type="domain" description="HTH tetR-type" evidence="3">
    <location>
        <begin position="3"/>
        <end position="62"/>
    </location>
</feature>
<dbReference type="AlphaFoldDB" id="A0A0J6ZR22"/>
<dbReference type="GO" id="GO:0003677">
    <property type="term" value="F:DNA binding"/>
    <property type="evidence" value="ECO:0007669"/>
    <property type="project" value="UniProtKB-UniRule"/>
</dbReference>
<comment type="caution">
    <text evidence="4">The sequence shown here is derived from an EMBL/GenBank/DDBJ whole genome shotgun (WGS) entry which is preliminary data.</text>
</comment>
<keyword evidence="1 2" id="KW-0238">DNA-binding</keyword>
<evidence type="ECO:0000256" key="2">
    <source>
        <dbReference type="PROSITE-ProRule" id="PRU00335"/>
    </source>
</evidence>
<dbReference type="InterPro" id="IPR009057">
    <property type="entry name" value="Homeodomain-like_sf"/>
</dbReference>
<evidence type="ECO:0000313" key="4">
    <source>
        <dbReference type="EMBL" id="KMO87406.1"/>
    </source>
</evidence>
<dbReference type="InterPro" id="IPR036271">
    <property type="entry name" value="Tet_transcr_reg_TetR-rel_C_sf"/>
</dbReference>
<gene>
    <name evidence="4" type="ORF">AB840_03205</name>
</gene>
<dbReference type="EMBL" id="LEKT01000006">
    <property type="protein sequence ID" value="KMO87406.1"/>
    <property type="molecule type" value="Genomic_DNA"/>
</dbReference>
<feature type="DNA-binding region" description="H-T-H motif" evidence="2">
    <location>
        <begin position="25"/>
        <end position="44"/>
    </location>
</feature>
<dbReference type="STRING" id="39029.BSR42_00335"/>
<proteinExistence type="predicted"/>